<evidence type="ECO:0000313" key="4">
    <source>
        <dbReference type="Proteomes" id="UP000218767"/>
    </source>
</evidence>
<reference evidence="4" key="1">
    <citation type="submission" date="2017-08" db="EMBL/GenBank/DDBJ databases">
        <title>A dynamic microbial community with high functional redundancy inhabits the cold, oxic subseafloor aquifer.</title>
        <authorList>
            <person name="Tully B.J."/>
            <person name="Wheat C.G."/>
            <person name="Glazer B.T."/>
            <person name="Huber J.A."/>
        </authorList>
    </citation>
    <scope>NUCLEOTIDE SEQUENCE [LARGE SCALE GENOMIC DNA]</scope>
</reference>
<dbReference type="Pfam" id="PF10518">
    <property type="entry name" value="TAT_signal"/>
    <property type="match status" value="1"/>
</dbReference>
<dbReference type="PROSITE" id="PS51318">
    <property type="entry name" value="TAT"/>
    <property type="match status" value="1"/>
</dbReference>
<keyword evidence="1" id="KW-0732">Signal</keyword>
<name>A0A2A4X8R3_9GAMM</name>
<dbReference type="PROSITE" id="PS51257">
    <property type="entry name" value="PROKAR_LIPOPROTEIN"/>
    <property type="match status" value="1"/>
</dbReference>
<dbReference type="InterPro" id="IPR019546">
    <property type="entry name" value="TAT_signal_bac_arc"/>
</dbReference>
<evidence type="ECO:0000256" key="1">
    <source>
        <dbReference type="ARBA" id="ARBA00022729"/>
    </source>
</evidence>
<dbReference type="InterPro" id="IPR006311">
    <property type="entry name" value="TAT_signal"/>
</dbReference>
<proteinExistence type="predicted"/>
<evidence type="ECO:0000313" key="3">
    <source>
        <dbReference type="EMBL" id="PCI78940.1"/>
    </source>
</evidence>
<feature type="domain" description="Linalool dehydratase/isomerase" evidence="2">
    <location>
        <begin position="212"/>
        <end position="389"/>
    </location>
</feature>
<evidence type="ECO:0000259" key="2">
    <source>
        <dbReference type="Pfam" id="PF18566"/>
    </source>
</evidence>
<sequence length="621" mass="69134">MLGNTTKTRRDFLKGAAVVGGASSLGACVGAQPGTSAGAYATHAHSPSFYPKHNERTKGWMRFMWQKATTEDDWSYSEDIERPWGINVPRGEIDWTADGKGPHPWWDQYTAPPMLSYPRFDLADSSYVIMMMADQTPAWREAYTRILDELAVRHTSYWAAIDWNTFIGPSPDRENYGPRNAPGYQGWPERVRGNYDSPGWTANGVEPWGLQPDPIGADGNLFFRGWLNLLLSIYKYVSGDDKWEQPWQIAGFENEKFEWTQPRIVEHLHRQYTDHPEGPQCENTKIWPFCNAAAGLGMYLSDQLGVSNSHGTFENWIEFMRDNYMSVNGQNQIEWMTMYYDPIAEFKVNIPGAGGTGAGTAFYLMPQSPELATQIYDATATSQGWRDPKREIRPSALGLVMAKALGDHTAVSRLSAAAERYSEPKWFGEDMDKFGWWFNNGEPWPRGQGSAQQMISEVAEGNWIDTFQVKNRDKYTAPTLEGVDYPRLGVDTAWNDKDSGVLHIGTYVADRNRAGESTSWQISNLPNAGEAVVICDGTTISDVQVLDANTIRVPTDIGQHQFQIYTGYFGQEIAMAKPDPSTFASAATVSATRRTAEQNVKAAEAVIASGATGCPCCAGVT</sequence>
<dbReference type="AlphaFoldDB" id="A0A2A4X8R3"/>
<dbReference type="NCBIfam" id="TIGR01409">
    <property type="entry name" value="TAT_signal_seq"/>
    <property type="match status" value="1"/>
</dbReference>
<dbReference type="Proteomes" id="UP000218767">
    <property type="component" value="Unassembled WGS sequence"/>
</dbReference>
<protein>
    <recommendedName>
        <fullName evidence="2">Linalool dehydratase/isomerase domain-containing protein</fullName>
    </recommendedName>
</protein>
<gene>
    <name evidence="3" type="ORF">COB20_05885</name>
</gene>
<accession>A0A2A4X8R3</accession>
<dbReference type="InterPro" id="IPR041411">
    <property type="entry name" value="Ldi"/>
</dbReference>
<dbReference type="EMBL" id="NVUL01000024">
    <property type="protein sequence ID" value="PCI78940.1"/>
    <property type="molecule type" value="Genomic_DNA"/>
</dbReference>
<organism evidence="3 4">
    <name type="scientific">SAR86 cluster bacterium</name>
    <dbReference type="NCBI Taxonomy" id="2030880"/>
    <lineage>
        <taxon>Bacteria</taxon>
        <taxon>Pseudomonadati</taxon>
        <taxon>Pseudomonadota</taxon>
        <taxon>Gammaproteobacteria</taxon>
        <taxon>SAR86 cluster</taxon>
    </lineage>
</organism>
<dbReference type="Pfam" id="PF18566">
    <property type="entry name" value="Ldi"/>
    <property type="match status" value="1"/>
</dbReference>
<comment type="caution">
    <text evidence="3">The sequence shown here is derived from an EMBL/GenBank/DDBJ whole genome shotgun (WGS) entry which is preliminary data.</text>
</comment>